<dbReference type="Gene3D" id="3.40.30.10">
    <property type="entry name" value="Glutaredoxin"/>
    <property type="match status" value="1"/>
</dbReference>
<evidence type="ECO:0000256" key="4">
    <source>
        <dbReference type="PIRSR" id="PIRSR000077-4"/>
    </source>
</evidence>
<dbReference type="Proteomes" id="UP000662931">
    <property type="component" value="Chromosome 1"/>
</dbReference>
<protein>
    <recommendedName>
        <fullName evidence="2">Thioredoxin</fullName>
    </recommendedName>
</protein>
<feature type="site" description="Deprotonates C-terminal active site Cys" evidence="3">
    <location>
        <position position="26"/>
    </location>
</feature>
<evidence type="ECO:0000313" key="6">
    <source>
        <dbReference type="EMBL" id="QPG74322.1"/>
    </source>
</evidence>
<gene>
    <name evidence="6" type="ORF">FOA43_001649</name>
</gene>
<dbReference type="SUPFAM" id="SSF52833">
    <property type="entry name" value="Thioredoxin-like"/>
    <property type="match status" value="1"/>
</dbReference>
<dbReference type="CDD" id="cd02947">
    <property type="entry name" value="TRX_family"/>
    <property type="match status" value="1"/>
</dbReference>
<dbReference type="FunFam" id="3.40.30.10:FF:000245">
    <property type="entry name" value="Thioredoxin"/>
    <property type="match status" value="1"/>
</dbReference>
<organism evidence="6 7">
    <name type="scientific">Eeniella nana</name>
    <name type="common">Yeast</name>
    <name type="synonym">Brettanomyces nanus</name>
    <dbReference type="NCBI Taxonomy" id="13502"/>
    <lineage>
        <taxon>Eukaryota</taxon>
        <taxon>Fungi</taxon>
        <taxon>Dikarya</taxon>
        <taxon>Ascomycota</taxon>
        <taxon>Saccharomycotina</taxon>
        <taxon>Pichiomycetes</taxon>
        <taxon>Pichiales</taxon>
        <taxon>Pichiaceae</taxon>
        <taxon>Brettanomyces</taxon>
    </lineage>
</organism>
<dbReference type="PANTHER" id="PTHR46115">
    <property type="entry name" value="THIOREDOXIN-LIKE PROTEIN 1"/>
    <property type="match status" value="1"/>
</dbReference>
<dbReference type="GeneID" id="62195050"/>
<dbReference type="InterPro" id="IPR036249">
    <property type="entry name" value="Thioredoxin-like_sf"/>
</dbReference>
<feature type="disulfide bond" description="Redox-active" evidence="4">
    <location>
        <begin position="32"/>
        <end position="35"/>
    </location>
</feature>
<feature type="active site" description="Nucleophile" evidence="3">
    <location>
        <position position="35"/>
    </location>
</feature>
<keyword evidence="7" id="KW-1185">Reference proteome</keyword>
<reference evidence="6" key="1">
    <citation type="submission" date="2020-10" db="EMBL/GenBank/DDBJ databases">
        <authorList>
            <person name="Roach M.J.R."/>
        </authorList>
    </citation>
    <scope>NUCLEOTIDE SEQUENCE</scope>
    <source>
        <strain evidence="6">CBS 1945</strain>
    </source>
</reference>
<dbReference type="GO" id="GO:0015035">
    <property type="term" value="F:protein-disulfide reductase activity"/>
    <property type="evidence" value="ECO:0007669"/>
    <property type="project" value="InterPro"/>
</dbReference>
<dbReference type="EMBL" id="CP064812">
    <property type="protein sequence ID" value="QPG74322.1"/>
    <property type="molecule type" value="Genomic_DNA"/>
</dbReference>
<keyword evidence="4" id="KW-0676">Redox-active center</keyword>
<dbReference type="PROSITE" id="PS51352">
    <property type="entry name" value="THIOREDOXIN_2"/>
    <property type="match status" value="1"/>
</dbReference>
<dbReference type="InterPro" id="IPR005746">
    <property type="entry name" value="Thioredoxin"/>
</dbReference>
<dbReference type="AlphaFoldDB" id="A0A875S2L9"/>
<feature type="active site" description="Nucleophile" evidence="3">
    <location>
        <position position="32"/>
    </location>
</feature>
<feature type="site" description="Contributes to redox potential value" evidence="3">
    <location>
        <position position="34"/>
    </location>
</feature>
<keyword evidence="1 4" id="KW-1015">Disulfide bond</keyword>
<proteinExistence type="inferred from homology"/>
<evidence type="ECO:0000256" key="1">
    <source>
        <dbReference type="ARBA" id="ARBA00023157"/>
    </source>
</evidence>
<dbReference type="InterPro" id="IPR013766">
    <property type="entry name" value="Thioredoxin_domain"/>
</dbReference>
<dbReference type="NCBIfam" id="TIGR01068">
    <property type="entry name" value="thioredoxin"/>
    <property type="match status" value="1"/>
</dbReference>
<dbReference type="OrthoDB" id="10263751at2759"/>
<dbReference type="PROSITE" id="PS00194">
    <property type="entry name" value="THIOREDOXIN_1"/>
    <property type="match status" value="1"/>
</dbReference>
<dbReference type="Pfam" id="PF00085">
    <property type="entry name" value="Thioredoxin"/>
    <property type="match status" value="1"/>
</dbReference>
<evidence type="ECO:0000259" key="5">
    <source>
        <dbReference type="PROSITE" id="PS51352"/>
    </source>
</evidence>
<feature type="domain" description="Thioredoxin" evidence="5">
    <location>
        <begin position="1"/>
        <end position="105"/>
    </location>
</feature>
<dbReference type="PRINTS" id="PR00421">
    <property type="entry name" value="THIOREDOXIN"/>
</dbReference>
<comment type="similarity">
    <text evidence="2">Belongs to the thioredoxin family.</text>
</comment>
<evidence type="ECO:0000256" key="2">
    <source>
        <dbReference type="PIRNR" id="PIRNR000077"/>
    </source>
</evidence>
<dbReference type="PIRSF" id="PIRSF000077">
    <property type="entry name" value="Thioredoxin"/>
    <property type="match status" value="1"/>
</dbReference>
<evidence type="ECO:0000256" key="3">
    <source>
        <dbReference type="PIRSR" id="PIRSR000077-1"/>
    </source>
</evidence>
<evidence type="ECO:0000313" key="7">
    <source>
        <dbReference type="Proteomes" id="UP000662931"/>
    </source>
</evidence>
<feature type="site" description="Contributes to redox potential value" evidence="3">
    <location>
        <position position="33"/>
    </location>
</feature>
<accession>A0A875S2L9</accession>
<sequence length="105" mass="11375">MSGITPILSEDQFKKVIADSNLVVIDFFATWCGPCKMLAPMLEKFSKEYSSAKFYNVDVDQLPNVAASNDVSSMPTLLFFKSGQLVGKVIGANPAAIKQNLAKLA</sequence>
<dbReference type="RefSeq" id="XP_038777887.1">
    <property type="nucleotide sequence ID" value="XM_038921959.1"/>
</dbReference>
<dbReference type="InterPro" id="IPR017937">
    <property type="entry name" value="Thioredoxin_CS"/>
</dbReference>
<dbReference type="KEGG" id="bnn:FOA43_001649"/>
<name>A0A875S2L9_EENNA</name>